<feature type="chain" id="PRO_5047355736" evidence="1">
    <location>
        <begin position="29"/>
        <end position="297"/>
    </location>
</feature>
<evidence type="ECO:0000259" key="2">
    <source>
        <dbReference type="PROSITE" id="PS51335"/>
    </source>
</evidence>
<gene>
    <name evidence="4" type="primary">LOC100366668</name>
</gene>
<keyword evidence="1" id="KW-0732">Signal</keyword>
<feature type="domain" description="ELMO" evidence="2">
    <location>
        <begin position="127"/>
        <end position="283"/>
    </location>
</feature>
<evidence type="ECO:0000313" key="3">
    <source>
        <dbReference type="Proteomes" id="UP000694865"/>
    </source>
</evidence>
<dbReference type="RefSeq" id="XP_006819118.1">
    <property type="nucleotide sequence ID" value="XM_006819055.1"/>
</dbReference>
<dbReference type="Pfam" id="PF04727">
    <property type="entry name" value="ELMO_CED12"/>
    <property type="match status" value="1"/>
</dbReference>
<protein>
    <submittedName>
        <fullName evidence="4">ELMO domain-containing protein 2-like</fullName>
    </submittedName>
</protein>
<dbReference type="InterPro" id="IPR050868">
    <property type="entry name" value="ELMO_domain-containing"/>
</dbReference>
<dbReference type="PROSITE" id="PS51335">
    <property type="entry name" value="ELMO"/>
    <property type="match status" value="1"/>
</dbReference>
<sequence>MTWHQLWLYIYFSFLRGMIKWFLHKVTGVCELQRICSKYNVGAKRTKKIESCLKHSHTAAVKKALTNGERVDEAVANIMAIKGIHQDEDPQFGPYLTACLTQIHGYKNLLAEVEVTRKTPYNSENQEHENMLMQLWELLMPNNKLQSRITKQWSDIGFQGDDPKTDFRGMGMLGLNNLLFFSSQFNAEAKQTLSHSHHPKFGYSFAIVGINITNMAYTLMLNGTLRVHFYNLKQDMPNMTDFHRVYCYLLFEFDKFWLQSKPKDVMEFSRLRDKFQKKITKILKDNCVILEGEFFKE</sequence>
<accession>A0ABM0MGH7</accession>
<dbReference type="Proteomes" id="UP000694865">
    <property type="component" value="Unplaced"/>
</dbReference>
<evidence type="ECO:0000256" key="1">
    <source>
        <dbReference type="SAM" id="SignalP"/>
    </source>
</evidence>
<proteinExistence type="predicted"/>
<evidence type="ECO:0000313" key="4">
    <source>
        <dbReference type="RefSeq" id="XP_006819118.1"/>
    </source>
</evidence>
<dbReference type="PANTHER" id="PTHR12771:SF51">
    <property type="entry name" value="LD01482P"/>
    <property type="match status" value="1"/>
</dbReference>
<dbReference type="GeneID" id="100366668"/>
<organism evidence="3 4">
    <name type="scientific">Saccoglossus kowalevskii</name>
    <name type="common">Acorn worm</name>
    <dbReference type="NCBI Taxonomy" id="10224"/>
    <lineage>
        <taxon>Eukaryota</taxon>
        <taxon>Metazoa</taxon>
        <taxon>Hemichordata</taxon>
        <taxon>Enteropneusta</taxon>
        <taxon>Harrimaniidae</taxon>
        <taxon>Saccoglossus</taxon>
    </lineage>
</organism>
<feature type="signal peptide" evidence="1">
    <location>
        <begin position="1"/>
        <end position="28"/>
    </location>
</feature>
<name>A0ABM0MGH7_SACKO</name>
<reference evidence="4" key="1">
    <citation type="submission" date="2025-08" db="UniProtKB">
        <authorList>
            <consortium name="RefSeq"/>
        </authorList>
    </citation>
    <scope>IDENTIFICATION</scope>
    <source>
        <tissue evidence="4">Testes</tissue>
    </source>
</reference>
<dbReference type="PANTHER" id="PTHR12771">
    <property type="entry name" value="ENGULFMENT AND CELL MOTILITY"/>
    <property type="match status" value="1"/>
</dbReference>
<keyword evidence="3" id="KW-1185">Reference proteome</keyword>
<dbReference type="InterPro" id="IPR006816">
    <property type="entry name" value="ELMO_dom"/>
</dbReference>